<gene>
    <name evidence="2" type="ORF">GUITHDRAFT_142638</name>
</gene>
<feature type="compositionally biased region" description="Basic and acidic residues" evidence="1">
    <location>
        <begin position="7"/>
        <end position="19"/>
    </location>
</feature>
<name>L1IWP0_GUITC</name>
<evidence type="ECO:0000313" key="2">
    <source>
        <dbReference type="EMBL" id="EKX40527.1"/>
    </source>
</evidence>
<dbReference type="RefSeq" id="XP_005827507.1">
    <property type="nucleotide sequence ID" value="XM_005827450.1"/>
</dbReference>
<reference evidence="2 4" key="1">
    <citation type="journal article" date="2012" name="Nature">
        <title>Algal genomes reveal evolutionary mosaicism and the fate of nucleomorphs.</title>
        <authorList>
            <consortium name="DOE Joint Genome Institute"/>
            <person name="Curtis B.A."/>
            <person name="Tanifuji G."/>
            <person name="Burki F."/>
            <person name="Gruber A."/>
            <person name="Irimia M."/>
            <person name="Maruyama S."/>
            <person name="Arias M.C."/>
            <person name="Ball S.G."/>
            <person name="Gile G.H."/>
            <person name="Hirakawa Y."/>
            <person name="Hopkins J.F."/>
            <person name="Kuo A."/>
            <person name="Rensing S.A."/>
            <person name="Schmutz J."/>
            <person name="Symeonidi A."/>
            <person name="Elias M."/>
            <person name="Eveleigh R.J."/>
            <person name="Herman E.K."/>
            <person name="Klute M.J."/>
            <person name="Nakayama T."/>
            <person name="Obornik M."/>
            <person name="Reyes-Prieto A."/>
            <person name="Armbrust E.V."/>
            <person name="Aves S.J."/>
            <person name="Beiko R.G."/>
            <person name="Coutinho P."/>
            <person name="Dacks J.B."/>
            <person name="Durnford D.G."/>
            <person name="Fast N.M."/>
            <person name="Green B.R."/>
            <person name="Grisdale C.J."/>
            <person name="Hempel F."/>
            <person name="Henrissat B."/>
            <person name="Hoppner M.P."/>
            <person name="Ishida K."/>
            <person name="Kim E."/>
            <person name="Koreny L."/>
            <person name="Kroth P.G."/>
            <person name="Liu Y."/>
            <person name="Malik S.B."/>
            <person name="Maier U.G."/>
            <person name="McRose D."/>
            <person name="Mock T."/>
            <person name="Neilson J.A."/>
            <person name="Onodera N.T."/>
            <person name="Poole A.M."/>
            <person name="Pritham E.J."/>
            <person name="Richards T.A."/>
            <person name="Rocap G."/>
            <person name="Roy S.W."/>
            <person name="Sarai C."/>
            <person name="Schaack S."/>
            <person name="Shirato S."/>
            <person name="Slamovits C.H."/>
            <person name="Spencer D.F."/>
            <person name="Suzuki S."/>
            <person name="Worden A.Z."/>
            <person name="Zauner S."/>
            <person name="Barry K."/>
            <person name="Bell C."/>
            <person name="Bharti A.K."/>
            <person name="Crow J.A."/>
            <person name="Grimwood J."/>
            <person name="Kramer R."/>
            <person name="Lindquist E."/>
            <person name="Lucas S."/>
            <person name="Salamov A."/>
            <person name="McFadden G.I."/>
            <person name="Lane C.E."/>
            <person name="Keeling P.J."/>
            <person name="Gray M.W."/>
            <person name="Grigoriev I.V."/>
            <person name="Archibald J.M."/>
        </authorList>
    </citation>
    <scope>NUCLEOTIDE SEQUENCE</scope>
    <source>
        <strain evidence="2 4">CCMP2712</strain>
    </source>
</reference>
<dbReference type="AlphaFoldDB" id="L1IWP0"/>
<reference evidence="4" key="2">
    <citation type="submission" date="2012-11" db="EMBL/GenBank/DDBJ databases">
        <authorList>
            <person name="Kuo A."/>
            <person name="Curtis B.A."/>
            <person name="Tanifuji G."/>
            <person name="Burki F."/>
            <person name="Gruber A."/>
            <person name="Irimia M."/>
            <person name="Maruyama S."/>
            <person name="Arias M.C."/>
            <person name="Ball S.G."/>
            <person name="Gile G.H."/>
            <person name="Hirakawa Y."/>
            <person name="Hopkins J.F."/>
            <person name="Rensing S.A."/>
            <person name="Schmutz J."/>
            <person name="Symeonidi A."/>
            <person name="Elias M."/>
            <person name="Eveleigh R.J."/>
            <person name="Herman E.K."/>
            <person name="Klute M.J."/>
            <person name="Nakayama T."/>
            <person name="Obornik M."/>
            <person name="Reyes-Prieto A."/>
            <person name="Armbrust E.V."/>
            <person name="Aves S.J."/>
            <person name="Beiko R.G."/>
            <person name="Coutinho P."/>
            <person name="Dacks J.B."/>
            <person name="Durnford D.G."/>
            <person name="Fast N.M."/>
            <person name="Green B.R."/>
            <person name="Grisdale C."/>
            <person name="Hempe F."/>
            <person name="Henrissat B."/>
            <person name="Hoppner M.P."/>
            <person name="Ishida K.-I."/>
            <person name="Kim E."/>
            <person name="Koreny L."/>
            <person name="Kroth P.G."/>
            <person name="Liu Y."/>
            <person name="Malik S.-B."/>
            <person name="Maier U.G."/>
            <person name="McRose D."/>
            <person name="Mock T."/>
            <person name="Neilson J.A."/>
            <person name="Onodera N.T."/>
            <person name="Poole A.M."/>
            <person name="Pritham E.J."/>
            <person name="Richards T.A."/>
            <person name="Rocap G."/>
            <person name="Roy S.W."/>
            <person name="Sarai C."/>
            <person name="Schaack S."/>
            <person name="Shirato S."/>
            <person name="Slamovits C.H."/>
            <person name="Spencer D.F."/>
            <person name="Suzuki S."/>
            <person name="Worden A.Z."/>
            <person name="Zauner S."/>
            <person name="Barry K."/>
            <person name="Bell C."/>
            <person name="Bharti A.K."/>
            <person name="Crow J.A."/>
            <person name="Grimwood J."/>
            <person name="Kramer R."/>
            <person name="Lindquist E."/>
            <person name="Lucas S."/>
            <person name="Salamov A."/>
            <person name="McFadden G.I."/>
            <person name="Lane C.E."/>
            <person name="Keeling P.J."/>
            <person name="Gray M.W."/>
            <person name="Grigoriev I.V."/>
            <person name="Archibald J.M."/>
        </authorList>
    </citation>
    <scope>NUCLEOTIDE SEQUENCE</scope>
    <source>
        <strain evidence="4">CCMP2712</strain>
    </source>
</reference>
<keyword evidence="4" id="KW-1185">Reference proteome</keyword>
<reference evidence="3" key="3">
    <citation type="submission" date="2015-06" db="UniProtKB">
        <authorList>
            <consortium name="EnsemblProtists"/>
        </authorList>
    </citation>
    <scope>IDENTIFICATION</scope>
</reference>
<dbReference type="KEGG" id="gtt:GUITHDRAFT_142638"/>
<dbReference type="PaxDb" id="55529-EKX40527"/>
<dbReference type="Proteomes" id="UP000011087">
    <property type="component" value="Unassembled WGS sequence"/>
</dbReference>
<protein>
    <submittedName>
        <fullName evidence="2 3">Uncharacterized protein</fullName>
    </submittedName>
</protein>
<dbReference type="HOGENOM" id="CLU_1386513_0_0_1"/>
<dbReference type="EnsemblProtists" id="EKX40527">
    <property type="protein sequence ID" value="EKX40527"/>
    <property type="gene ID" value="GUITHDRAFT_142638"/>
</dbReference>
<dbReference type="GeneID" id="17297271"/>
<organism evidence="2">
    <name type="scientific">Guillardia theta (strain CCMP2712)</name>
    <name type="common">Cryptophyte</name>
    <dbReference type="NCBI Taxonomy" id="905079"/>
    <lineage>
        <taxon>Eukaryota</taxon>
        <taxon>Cryptophyceae</taxon>
        <taxon>Pyrenomonadales</taxon>
        <taxon>Geminigeraceae</taxon>
        <taxon>Guillardia</taxon>
    </lineage>
</organism>
<proteinExistence type="predicted"/>
<evidence type="ECO:0000256" key="1">
    <source>
        <dbReference type="SAM" id="MobiDB-lite"/>
    </source>
</evidence>
<sequence>MRSRRVAFADEKMKSRDSDDGYDSMGSDDLDMLDVEIRDEELDIIRDMNKGDLVSFCKSCTPFAIFEAVVRLKCVEESEKAGFGVYVCGATSIFHCRVCNMITTCKCCSQRGCCLMCGSDDSELIGVKLGNPSSVQCYVHDIDCAEARRKAMVLNDKSDDCNLLFDNARDRVSFSRSVERSAMRYGFDKYIAIERML</sequence>
<feature type="region of interest" description="Disordered" evidence="1">
    <location>
        <begin position="1"/>
        <end position="27"/>
    </location>
</feature>
<evidence type="ECO:0000313" key="3">
    <source>
        <dbReference type="EnsemblProtists" id="EKX40527"/>
    </source>
</evidence>
<evidence type="ECO:0000313" key="4">
    <source>
        <dbReference type="Proteomes" id="UP000011087"/>
    </source>
</evidence>
<dbReference type="EMBL" id="JH993030">
    <property type="protein sequence ID" value="EKX40527.1"/>
    <property type="molecule type" value="Genomic_DNA"/>
</dbReference>
<accession>L1IWP0</accession>